<evidence type="ECO:0000313" key="7">
    <source>
        <dbReference type="Proteomes" id="UP001565220"/>
    </source>
</evidence>
<keyword evidence="4 5" id="KW-0472">Membrane</keyword>
<evidence type="ECO:0000313" key="6">
    <source>
        <dbReference type="EMBL" id="MEY8764427.1"/>
    </source>
</evidence>
<evidence type="ECO:0000256" key="1">
    <source>
        <dbReference type="ARBA" id="ARBA00022475"/>
    </source>
</evidence>
<keyword evidence="7" id="KW-1185">Reference proteome</keyword>
<dbReference type="InterPro" id="IPR003810">
    <property type="entry name" value="Mntp/YtaF"/>
</dbReference>
<sequence>MEFYSLFLVALALSLDAFGVSLCIGLNKSIGRKNKIQFMSSFGFFQFFFAISGAYIGFLFNKYVAFVPKVVGGALVLAIGVLMLRDGLKNKNECLFVKPGMVTIVGISVSIDAFIIGFTVLNDMESSVNLLYSTLFIGAVTFLMSLFAFLISKYLRKIHIVSKYADYIGGIILIVFGIEMIFF</sequence>
<feature type="transmembrane region" description="Helical" evidence="5">
    <location>
        <begin position="66"/>
        <end position="84"/>
    </location>
</feature>
<evidence type="ECO:0000256" key="2">
    <source>
        <dbReference type="ARBA" id="ARBA00022692"/>
    </source>
</evidence>
<dbReference type="PANTHER" id="PTHR35529">
    <property type="entry name" value="MANGANESE EFFLUX PUMP MNTP-RELATED"/>
    <property type="match status" value="1"/>
</dbReference>
<proteinExistence type="predicted"/>
<dbReference type="Pfam" id="PF02659">
    <property type="entry name" value="Mntp"/>
    <property type="match status" value="1"/>
</dbReference>
<dbReference type="EMBL" id="JBGFFE010000021">
    <property type="protein sequence ID" value="MEY8764427.1"/>
    <property type="molecule type" value="Genomic_DNA"/>
</dbReference>
<protein>
    <submittedName>
        <fullName evidence="6">Manganese efflux pump MntP family protein</fullName>
    </submittedName>
</protein>
<keyword evidence="2 5" id="KW-0812">Transmembrane</keyword>
<feature type="transmembrane region" description="Helical" evidence="5">
    <location>
        <begin position="164"/>
        <end position="182"/>
    </location>
</feature>
<evidence type="ECO:0000256" key="4">
    <source>
        <dbReference type="ARBA" id="ARBA00023136"/>
    </source>
</evidence>
<feature type="transmembrane region" description="Helical" evidence="5">
    <location>
        <begin position="96"/>
        <end position="118"/>
    </location>
</feature>
<organism evidence="6 7">
    <name type="scientific">Clostridium lapidicellarium</name>
    <dbReference type="NCBI Taxonomy" id="3240931"/>
    <lineage>
        <taxon>Bacteria</taxon>
        <taxon>Bacillati</taxon>
        <taxon>Bacillota</taxon>
        <taxon>Clostridia</taxon>
        <taxon>Eubacteriales</taxon>
        <taxon>Clostridiaceae</taxon>
        <taxon>Clostridium</taxon>
    </lineage>
</organism>
<comment type="caution">
    <text evidence="6">The sequence shown here is derived from an EMBL/GenBank/DDBJ whole genome shotgun (WGS) entry which is preliminary data.</text>
</comment>
<keyword evidence="3 5" id="KW-1133">Transmembrane helix</keyword>
<dbReference type="PANTHER" id="PTHR35529:SF1">
    <property type="entry name" value="MANGANESE EFFLUX PUMP MNTP-RELATED"/>
    <property type="match status" value="1"/>
</dbReference>
<evidence type="ECO:0000256" key="5">
    <source>
        <dbReference type="SAM" id="Phobius"/>
    </source>
</evidence>
<feature type="transmembrane region" description="Helical" evidence="5">
    <location>
        <begin position="130"/>
        <end position="152"/>
    </location>
</feature>
<keyword evidence="1" id="KW-1003">Cell membrane</keyword>
<feature type="transmembrane region" description="Helical" evidence="5">
    <location>
        <begin position="6"/>
        <end position="26"/>
    </location>
</feature>
<dbReference type="Proteomes" id="UP001565220">
    <property type="component" value="Unassembled WGS sequence"/>
</dbReference>
<evidence type="ECO:0000256" key="3">
    <source>
        <dbReference type="ARBA" id="ARBA00022989"/>
    </source>
</evidence>
<gene>
    <name evidence="6" type="ORF">AB8S09_12375</name>
</gene>
<reference evidence="6 7" key="1">
    <citation type="submission" date="2024-08" db="EMBL/GenBank/DDBJ databases">
        <title>Clostridium lapicellarii sp. nov., and Clostridium renhuaiense sp. nov., two species isolated from the mud in a fermentation cellar used for producing sauce-flavour Chinese liquors.</title>
        <authorList>
            <person name="Yang F."/>
            <person name="Wang H."/>
            <person name="Chen L.Q."/>
            <person name="Zhou N."/>
            <person name="Lu J.J."/>
            <person name="Pu X.X."/>
            <person name="Wan B."/>
            <person name="Wang L."/>
            <person name="Liu S.J."/>
        </authorList>
    </citation>
    <scope>NUCLEOTIDE SEQUENCE [LARGE SCALE GENOMIC DNA]</scope>
    <source>
        <strain evidence="6 7">MT-113</strain>
    </source>
</reference>
<dbReference type="RefSeq" id="WP_369869249.1">
    <property type="nucleotide sequence ID" value="NZ_JBGFFE010000021.1"/>
</dbReference>
<feature type="transmembrane region" description="Helical" evidence="5">
    <location>
        <begin position="38"/>
        <end position="60"/>
    </location>
</feature>
<name>A0ABV4DZU7_9CLOT</name>
<accession>A0ABV4DZU7</accession>